<dbReference type="InterPro" id="IPR002052">
    <property type="entry name" value="DNA_methylase_N6_adenine_CS"/>
</dbReference>
<dbReference type="EC" id="2.1.1.72" evidence="2 7"/>
<dbReference type="InterPro" id="IPR029063">
    <property type="entry name" value="SAM-dependent_MTases_sf"/>
</dbReference>
<dbReference type="Pfam" id="PF02086">
    <property type="entry name" value="MethyltransfD12"/>
    <property type="match status" value="1"/>
</dbReference>
<evidence type="ECO:0000256" key="5">
    <source>
        <dbReference type="ARBA" id="ARBA00022691"/>
    </source>
</evidence>
<proteinExistence type="inferred from homology"/>
<dbReference type="Gene3D" id="1.10.1020.10">
    <property type="entry name" value="Adenine-specific Methyltransferase, Domain 2"/>
    <property type="match status" value="1"/>
</dbReference>
<dbReference type="SUPFAM" id="SSF53335">
    <property type="entry name" value="S-adenosyl-L-methionine-dependent methyltransferases"/>
    <property type="match status" value="1"/>
</dbReference>
<dbReference type="PANTHER" id="PTHR30481:SF3">
    <property type="entry name" value="DNA ADENINE METHYLASE"/>
    <property type="match status" value="1"/>
</dbReference>
<keyword evidence="3 7" id="KW-0489">Methyltransferase</keyword>
<dbReference type="AlphaFoldDB" id="A0A974QCH2"/>
<dbReference type="GO" id="GO:0043565">
    <property type="term" value="F:sequence-specific DNA binding"/>
    <property type="evidence" value="ECO:0007669"/>
    <property type="project" value="TreeGrafter"/>
</dbReference>
<dbReference type="Gene3D" id="3.40.50.150">
    <property type="entry name" value="Vaccinia Virus protein VP39"/>
    <property type="match status" value="1"/>
</dbReference>
<dbReference type="GO" id="GO:0006298">
    <property type="term" value="P:mismatch repair"/>
    <property type="evidence" value="ECO:0007669"/>
    <property type="project" value="TreeGrafter"/>
</dbReference>
<evidence type="ECO:0000313" key="8">
    <source>
        <dbReference type="EMBL" id="OSD57934.1"/>
    </source>
</evidence>
<comment type="catalytic activity">
    <reaction evidence="6 7">
        <text>a 2'-deoxyadenosine in DNA + S-adenosyl-L-methionine = an N(6)-methyl-2'-deoxyadenosine in DNA + S-adenosyl-L-homocysteine + H(+)</text>
        <dbReference type="Rhea" id="RHEA:15197"/>
        <dbReference type="Rhea" id="RHEA-COMP:12418"/>
        <dbReference type="Rhea" id="RHEA-COMP:12419"/>
        <dbReference type="ChEBI" id="CHEBI:15378"/>
        <dbReference type="ChEBI" id="CHEBI:57856"/>
        <dbReference type="ChEBI" id="CHEBI:59789"/>
        <dbReference type="ChEBI" id="CHEBI:90615"/>
        <dbReference type="ChEBI" id="CHEBI:90616"/>
        <dbReference type="EC" id="2.1.1.72"/>
    </reaction>
</comment>
<dbReference type="InterPro" id="IPR012263">
    <property type="entry name" value="M_m6A_EcoRV"/>
</dbReference>
<dbReference type="EMBL" id="NBPI01000061">
    <property type="protein sequence ID" value="OSD57934.1"/>
    <property type="molecule type" value="Genomic_DNA"/>
</dbReference>
<organism evidence="8 9">
    <name type="scientific">Salmonella enterica subsp. enterica serovar Rough O:d:1,7</name>
    <dbReference type="NCBI Taxonomy" id="1974323"/>
    <lineage>
        <taxon>Bacteria</taxon>
        <taxon>Pseudomonadati</taxon>
        <taxon>Pseudomonadota</taxon>
        <taxon>Gammaproteobacteria</taxon>
        <taxon>Enterobacterales</taxon>
        <taxon>Enterobacteriaceae</taxon>
        <taxon>Salmonella</taxon>
    </lineage>
</organism>
<dbReference type="GO" id="GO:1904047">
    <property type="term" value="F:S-adenosyl-L-methionine binding"/>
    <property type="evidence" value="ECO:0007669"/>
    <property type="project" value="TreeGrafter"/>
</dbReference>
<evidence type="ECO:0000256" key="6">
    <source>
        <dbReference type="ARBA" id="ARBA00047942"/>
    </source>
</evidence>
<accession>A0A974QCH2</accession>
<protein>
    <recommendedName>
        <fullName evidence="2 7">Site-specific DNA-methyltransferase (adenine-specific)</fullName>
        <ecNumber evidence="2 7">2.1.1.72</ecNumber>
    </recommendedName>
</protein>
<sequence>MSHLLNSLPSEHEVECMVEPFVGSASVFLNTCYRQYVLADNNADLINVYRHARDNPALLINILRRLWATGHNESIYQENRKTFNTLPSGPEKSALFIWLNRHGFNGVCRYNKKGQFNVPYGRPGNCILPEQDILNFVRKTERCHVTFFHADFQDTLRVVTEGMFSSLRCAIYCDPPYLPLSATSGFTAYTGEGFPLQTHVRLAGILTRIHALTGTPVIVSGSDTPLSREVYRSFRLQELVVRRSVSASHHSRMNAPEIICSL</sequence>
<evidence type="ECO:0000256" key="3">
    <source>
        <dbReference type="ARBA" id="ARBA00022603"/>
    </source>
</evidence>
<dbReference type="GO" id="GO:0009307">
    <property type="term" value="P:DNA restriction-modification system"/>
    <property type="evidence" value="ECO:0007669"/>
    <property type="project" value="InterPro"/>
</dbReference>
<evidence type="ECO:0000313" key="9">
    <source>
        <dbReference type="Proteomes" id="UP000868515"/>
    </source>
</evidence>
<dbReference type="NCBIfam" id="TIGR00571">
    <property type="entry name" value="dam"/>
    <property type="match status" value="1"/>
</dbReference>
<dbReference type="Proteomes" id="UP000868515">
    <property type="component" value="Unassembled WGS sequence"/>
</dbReference>
<dbReference type="PROSITE" id="PS00092">
    <property type="entry name" value="N6_MTASE"/>
    <property type="match status" value="1"/>
</dbReference>
<reference evidence="8 9" key="1">
    <citation type="submission" date="2017-03" db="EMBL/GenBank/DDBJ databases">
        <title>Salmonella serotype comparative study.</title>
        <authorList>
            <person name="Liao J."/>
        </authorList>
    </citation>
    <scope>NUCLEOTIDE SEQUENCE [LARGE SCALE GENOMIC DNA]</scope>
    <source>
        <strain evidence="8 9">NY_FSL S10-1448</strain>
    </source>
</reference>
<evidence type="ECO:0000256" key="7">
    <source>
        <dbReference type="RuleBase" id="RU361257"/>
    </source>
</evidence>
<evidence type="ECO:0000256" key="1">
    <source>
        <dbReference type="ARBA" id="ARBA00006594"/>
    </source>
</evidence>
<dbReference type="GO" id="GO:0009007">
    <property type="term" value="F:site-specific DNA-methyltransferase (adenine-specific) activity"/>
    <property type="evidence" value="ECO:0007669"/>
    <property type="project" value="UniProtKB-UniRule"/>
</dbReference>
<comment type="caution">
    <text evidence="8">The sequence shown here is derived from an EMBL/GenBank/DDBJ whole genome shotgun (WGS) entry which is preliminary data.</text>
</comment>
<dbReference type="InterPro" id="IPR012327">
    <property type="entry name" value="MeTrfase_D12"/>
</dbReference>
<name>A0A974QCH2_SALET</name>
<gene>
    <name evidence="8" type="ORF">R537_29355</name>
</gene>
<evidence type="ECO:0000256" key="2">
    <source>
        <dbReference type="ARBA" id="ARBA00011900"/>
    </source>
</evidence>
<dbReference type="PRINTS" id="PR00505">
    <property type="entry name" value="D12N6MTFRASE"/>
</dbReference>
<dbReference type="PIRSF" id="PIRSF000398">
    <property type="entry name" value="M_m6A_EcoRV"/>
    <property type="match status" value="1"/>
</dbReference>
<comment type="similarity">
    <text evidence="1 7">Belongs to the N(4)/N(6)-methyltransferase family.</text>
</comment>
<evidence type="ECO:0000256" key="4">
    <source>
        <dbReference type="ARBA" id="ARBA00022679"/>
    </source>
</evidence>
<dbReference type="PANTHER" id="PTHR30481">
    <property type="entry name" value="DNA ADENINE METHYLASE"/>
    <property type="match status" value="1"/>
</dbReference>
<dbReference type="InterPro" id="IPR023095">
    <property type="entry name" value="Ade_MeTrfase_dom_2"/>
</dbReference>
<keyword evidence="4 7" id="KW-0808">Transferase</keyword>
<keyword evidence="5 7" id="KW-0949">S-adenosyl-L-methionine</keyword>
<dbReference type="GO" id="GO:0032259">
    <property type="term" value="P:methylation"/>
    <property type="evidence" value="ECO:0007669"/>
    <property type="project" value="UniProtKB-KW"/>
</dbReference>